<keyword evidence="2" id="KW-0812">Transmembrane</keyword>
<accession>A0ABM8WVC9</accession>
<feature type="transmembrane region" description="Helical" evidence="2">
    <location>
        <begin position="44"/>
        <end position="66"/>
    </location>
</feature>
<keyword evidence="4" id="KW-1185">Reference proteome</keyword>
<keyword evidence="1" id="KW-0175">Coiled coil</keyword>
<evidence type="ECO:0000256" key="2">
    <source>
        <dbReference type="SAM" id="Phobius"/>
    </source>
</evidence>
<name>A0ABM8WVC9_9BURK</name>
<evidence type="ECO:0000313" key="3">
    <source>
        <dbReference type="EMBL" id="CAG9171463.1"/>
    </source>
</evidence>
<feature type="coiled-coil region" evidence="1">
    <location>
        <begin position="80"/>
        <end position="131"/>
    </location>
</feature>
<protein>
    <recommendedName>
        <fullName evidence="5">Fimbrial protein</fullName>
    </recommendedName>
</protein>
<dbReference type="EMBL" id="CAJZAG010000004">
    <property type="protein sequence ID" value="CAG9171463.1"/>
    <property type="molecule type" value="Genomic_DNA"/>
</dbReference>
<sequence length="229" mass="24909">MTETPTVARERAATPASAPTFLIAGSINLLPYRDQRRQAQRRDAAMTLAFAGFIAIGALLLSQGVIKHQTGNVAHLNQVISRELEEIDHQVGEIQTLEQEMQVLMARQSAIAVLQRERMQASRLLAQLADLVPANMYVSRLGKEGAVVTLTGVAASNQDISALLANLGRPAWIRNPQLLESRTRAAEGSADARPVRRAYFDFTIKFTYDEPQNAAEGARMAAAGTDITS</sequence>
<evidence type="ECO:0000313" key="4">
    <source>
        <dbReference type="Proteomes" id="UP000706525"/>
    </source>
</evidence>
<comment type="caution">
    <text evidence="3">The sequence shown here is derived from an EMBL/GenBank/DDBJ whole genome shotgun (WGS) entry which is preliminary data.</text>
</comment>
<keyword evidence="2" id="KW-1133">Transmembrane helix</keyword>
<dbReference type="PANTHER" id="PTHR40278">
    <property type="entry name" value="DNA UTILIZATION PROTEIN HOFN"/>
    <property type="match status" value="1"/>
</dbReference>
<organism evidence="3 4">
    <name type="scientific">Cupriavidus pampae</name>
    <dbReference type="NCBI Taxonomy" id="659251"/>
    <lineage>
        <taxon>Bacteria</taxon>
        <taxon>Pseudomonadati</taxon>
        <taxon>Pseudomonadota</taxon>
        <taxon>Betaproteobacteria</taxon>
        <taxon>Burkholderiales</taxon>
        <taxon>Burkholderiaceae</taxon>
        <taxon>Cupriavidus</taxon>
    </lineage>
</organism>
<reference evidence="3 4" key="1">
    <citation type="submission" date="2021-08" db="EMBL/GenBank/DDBJ databases">
        <authorList>
            <person name="Peeters C."/>
        </authorList>
    </citation>
    <scope>NUCLEOTIDE SEQUENCE [LARGE SCALE GENOMIC DNA]</scope>
    <source>
        <strain evidence="3 4">LMG 32289</strain>
    </source>
</reference>
<evidence type="ECO:0000256" key="1">
    <source>
        <dbReference type="SAM" id="Coils"/>
    </source>
</evidence>
<dbReference type="Pfam" id="PF05137">
    <property type="entry name" value="PilN"/>
    <property type="match status" value="1"/>
</dbReference>
<dbReference type="PANTHER" id="PTHR40278:SF2">
    <property type="entry name" value="TYPE IV PILUS INNER MEMBRANE COMPONENT PILN"/>
    <property type="match status" value="1"/>
</dbReference>
<keyword evidence="2" id="KW-0472">Membrane</keyword>
<proteinExistence type="predicted"/>
<feature type="transmembrane region" description="Helical" evidence="2">
    <location>
        <begin position="12"/>
        <end position="32"/>
    </location>
</feature>
<dbReference type="InterPro" id="IPR007813">
    <property type="entry name" value="PilN"/>
</dbReference>
<evidence type="ECO:0008006" key="5">
    <source>
        <dbReference type="Google" id="ProtNLM"/>
    </source>
</evidence>
<gene>
    <name evidence="3" type="ORF">LMG32289_02375</name>
</gene>
<dbReference type="Proteomes" id="UP000706525">
    <property type="component" value="Unassembled WGS sequence"/>
</dbReference>
<dbReference type="InterPro" id="IPR052534">
    <property type="entry name" value="Extracell_DNA_Util/SecSys_Comp"/>
</dbReference>
<dbReference type="RefSeq" id="WP_223988227.1">
    <property type="nucleotide sequence ID" value="NZ_CAJZAG010000004.1"/>
</dbReference>